<dbReference type="PANTHER" id="PTHR36100">
    <property type="entry name" value="BUD SITE SELECTION PROTEIN 4"/>
    <property type="match status" value="1"/>
</dbReference>
<evidence type="ECO:0000256" key="1">
    <source>
        <dbReference type="SAM" id="MobiDB-lite"/>
    </source>
</evidence>
<dbReference type="AlphaFoldDB" id="T0L9U9"/>
<feature type="compositionally biased region" description="Basic and acidic residues" evidence="1">
    <location>
        <begin position="435"/>
        <end position="458"/>
    </location>
</feature>
<dbReference type="PANTHER" id="PTHR36100:SF1">
    <property type="entry name" value="BUD SITE SELECTION PROTEIN 4"/>
    <property type="match status" value="1"/>
</dbReference>
<feature type="compositionally biased region" description="Basic and acidic residues" evidence="1">
    <location>
        <begin position="327"/>
        <end position="338"/>
    </location>
</feature>
<protein>
    <submittedName>
        <fullName evidence="2">Uncharacterized protein</fullName>
    </submittedName>
</protein>
<dbReference type="STRING" id="1237896.T0L9U9"/>
<comment type="caution">
    <text evidence="2">The sequence shown here is derived from an EMBL/GenBank/DDBJ whole genome shotgun (WGS) entry which is preliminary data.</text>
</comment>
<sequence>MASQEDPVHPLRISKGSTGSTGSPPPKAANLPRALSELSPSDLRRNSPSFKQPSKKITLNTDSSPFQSSPMETTTSPRLFWQKRNLDSISTETQNLYGGRHGSPSPTRRTSIERLQKASRVKNSNILALEQKQEYDPTRVPQIERPLANYSASAYGGSAAPTAIINGLRSSDSLSRGFGHQRNNSSKSNIPIYSPATSPTKASGDVTPMQATFSSPPKSPGKEPGSPMKSSLSRSNFKSSFDPETGTWSADTSFDDRELPSGKSLHRHAKSVTFDAAPPHDQRGSFDSMDDEDDDEEHYHLGDHDIGEDSFDASLEDTDKTPVVGPDDWRQSAERMEDPFESSPMPESLPARPGRPEHVRSDSSTSDHRPLPPLPGMGGSFTRSESRLSDSRGSPSISATAERMLGTHRSLPSPPPAAAAASKSEIQSIGNGKMTLEERLKLMMLSDDHKSASEQQRERRLRRGAQRDRFQSPSSETETAESSMLEADEEDDTIEAEYFSSPAPSSSPERPSPERRLPLPLDPDVPIPSTEDSILDDEVSDLSDEEGSVIIHRDEDTDAETESITDFYARSEDENDADSASHYSDGPARVPEVTQVDEEILTPRAASPQQAFQSFDIASEIRPLELKSDKTGNTPTESPVESPMELPAKEPTPEPAEVIEPEAEMEPETRRLSKNRRSRSSRLLPSILVCLR</sequence>
<dbReference type="EMBL" id="AMYD01003847">
    <property type="protein sequence ID" value="EQB44965.1"/>
    <property type="molecule type" value="Genomic_DNA"/>
</dbReference>
<accession>T0L9U9</accession>
<reference evidence="3" key="1">
    <citation type="journal article" date="2013" name="Mol. Plant Microbe Interact.">
        <title>Global aspects of pacC regulation of pathogenicity genes in Colletotrichum gloeosporioides as revealed by transcriptome analysis.</title>
        <authorList>
            <person name="Alkan N."/>
            <person name="Meng X."/>
            <person name="Friedlander G."/>
            <person name="Reuveni E."/>
            <person name="Sukno S."/>
            <person name="Sherman A."/>
            <person name="Thon M."/>
            <person name="Fluhr R."/>
            <person name="Prusky D."/>
        </authorList>
    </citation>
    <scope>NUCLEOTIDE SEQUENCE [LARGE SCALE GENOMIC DNA]</scope>
    <source>
        <strain evidence="3">Cg-14</strain>
    </source>
</reference>
<feature type="compositionally biased region" description="Low complexity" evidence="1">
    <location>
        <begin position="471"/>
        <end position="483"/>
    </location>
</feature>
<dbReference type="OMA" id="ERMEDPF"/>
<feature type="region of interest" description="Disordered" evidence="1">
    <location>
        <begin position="603"/>
        <end position="680"/>
    </location>
</feature>
<feature type="compositionally biased region" description="Acidic residues" evidence="1">
    <location>
        <begin position="486"/>
        <end position="495"/>
    </location>
</feature>
<feature type="compositionally biased region" description="Polar residues" evidence="1">
    <location>
        <begin position="46"/>
        <end position="77"/>
    </location>
</feature>
<feature type="compositionally biased region" description="Basic and acidic residues" evidence="1">
    <location>
        <begin position="297"/>
        <end position="307"/>
    </location>
</feature>
<evidence type="ECO:0000313" key="2">
    <source>
        <dbReference type="EMBL" id="EQB44965.1"/>
    </source>
</evidence>
<feature type="compositionally biased region" description="Polar residues" evidence="1">
    <location>
        <begin position="181"/>
        <end position="201"/>
    </location>
</feature>
<dbReference type="HOGENOM" id="CLU_406328_0_0_1"/>
<name>T0L9U9_COLGC</name>
<organism evidence="2 3">
    <name type="scientific">Colletotrichum gloeosporioides (strain Cg-14)</name>
    <name type="common">Anthracnose fungus</name>
    <name type="synonym">Glomerella cingulata</name>
    <dbReference type="NCBI Taxonomy" id="1237896"/>
    <lineage>
        <taxon>Eukaryota</taxon>
        <taxon>Fungi</taxon>
        <taxon>Dikarya</taxon>
        <taxon>Ascomycota</taxon>
        <taxon>Pezizomycotina</taxon>
        <taxon>Sordariomycetes</taxon>
        <taxon>Hypocreomycetidae</taxon>
        <taxon>Glomerellales</taxon>
        <taxon>Glomerellaceae</taxon>
        <taxon>Colletotrichum</taxon>
        <taxon>Colletotrichum gloeosporioides species complex</taxon>
    </lineage>
</organism>
<feature type="compositionally biased region" description="Acidic residues" evidence="1">
    <location>
        <begin position="533"/>
        <end position="547"/>
    </location>
</feature>
<feature type="region of interest" description="Disordered" evidence="1">
    <location>
        <begin position="1"/>
        <end position="79"/>
    </location>
</feature>
<feature type="compositionally biased region" description="Basic and acidic residues" evidence="1">
    <location>
        <begin position="354"/>
        <end position="370"/>
    </location>
</feature>
<dbReference type="GO" id="GO:0005525">
    <property type="term" value="F:GTP binding"/>
    <property type="evidence" value="ECO:0007669"/>
    <property type="project" value="TreeGrafter"/>
</dbReference>
<gene>
    <name evidence="2" type="ORF">CGLO_16226</name>
</gene>
<feature type="region of interest" description="Disordered" evidence="1">
    <location>
        <begin position="91"/>
        <end position="111"/>
    </location>
</feature>
<dbReference type="InterPro" id="IPR052007">
    <property type="entry name" value="Bud4"/>
</dbReference>
<evidence type="ECO:0000313" key="3">
    <source>
        <dbReference type="Proteomes" id="UP000015530"/>
    </source>
</evidence>
<feature type="region of interest" description="Disordered" evidence="1">
    <location>
        <begin position="170"/>
        <end position="590"/>
    </location>
</feature>
<feature type="compositionally biased region" description="Low complexity" evidence="1">
    <location>
        <begin position="222"/>
        <end position="240"/>
    </location>
</feature>
<feature type="compositionally biased region" description="Acidic residues" evidence="1">
    <location>
        <begin position="657"/>
        <end position="666"/>
    </location>
</feature>
<proteinExistence type="predicted"/>
<feature type="compositionally biased region" description="Low complexity" evidence="1">
    <location>
        <begin position="496"/>
        <end position="509"/>
    </location>
</feature>
<dbReference type="OrthoDB" id="2123378at2759"/>
<dbReference type="Proteomes" id="UP000015530">
    <property type="component" value="Unassembled WGS sequence"/>
</dbReference>